<evidence type="ECO:0000313" key="2">
    <source>
        <dbReference type="EMBL" id="CEM04633.1"/>
    </source>
</evidence>
<reference evidence="2" key="1">
    <citation type="submission" date="2014-11" db="EMBL/GenBank/DDBJ databases">
        <authorList>
            <person name="Otto D Thomas"/>
            <person name="Naeem Raeece"/>
        </authorList>
    </citation>
    <scope>NUCLEOTIDE SEQUENCE</scope>
</reference>
<proteinExistence type="predicted"/>
<dbReference type="GO" id="GO:0004190">
    <property type="term" value="F:aspartic-type endopeptidase activity"/>
    <property type="evidence" value="ECO:0007669"/>
    <property type="project" value="InterPro"/>
</dbReference>
<feature type="compositionally biased region" description="Polar residues" evidence="1">
    <location>
        <begin position="39"/>
        <end position="70"/>
    </location>
</feature>
<feature type="compositionally biased region" description="Basic and acidic residues" evidence="1">
    <location>
        <begin position="135"/>
        <end position="146"/>
    </location>
</feature>
<organism evidence="2">
    <name type="scientific">Chromera velia CCMP2878</name>
    <dbReference type="NCBI Taxonomy" id="1169474"/>
    <lineage>
        <taxon>Eukaryota</taxon>
        <taxon>Sar</taxon>
        <taxon>Alveolata</taxon>
        <taxon>Colpodellida</taxon>
        <taxon>Chromeraceae</taxon>
        <taxon>Chromera</taxon>
    </lineage>
</organism>
<dbReference type="InterPro" id="IPR021109">
    <property type="entry name" value="Peptidase_aspartic_dom_sf"/>
</dbReference>
<name>A0A0G4EZQ9_9ALVE</name>
<dbReference type="EMBL" id="CDMZ01000021">
    <property type="protein sequence ID" value="CEM04633.1"/>
    <property type="molecule type" value="Genomic_DNA"/>
</dbReference>
<feature type="region of interest" description="Disordered" evidence="1">
    <location>
        <begin position="1"/>
        <end position="91"/>
    </location>
</feature>
<dbReference type="InterPro" id="IPR001969">
    <property type="entry name" value="Aspartic_peptidase_AS"/>
</dbReference>
<accession>A0A0G4EZQ9</accession>
<gene>
    <name evidence="2" type="ORF">Cvel_14367</name>
</gene>
<dbReference type="PhylomeDB" id="A0A0G4EZQ9"/>
<protein>
    <submittedName>
        <fullName evidence="2">Uncharacterized protein</fullName>
    </submittedName>
</protein>
<dbReference type="VEuPathDB" id="CryptoDB:Cvel_14367"/>
<dbReference type="AlphaFoldDB" id="A0A0G4EZQ9"/>
<dbReference type="GO" id="GO:0006508">
    <property type="term" value="P:proteolysis"/>
    <property type="evidence" value="ECO:0007669"/>
    <property type="project" value="InterPro"/>
</dbReference>
<sequence>MQAPKGKQGGPQTPNFQTQPDYSRTAVDQLRAEIAALRQQLQNSNRGSYHPPQQQLSYNNSHRSQYSGQSAPPAAGRKDRRGPRSKLPGWGTVGHQNYWGCGICGLKEHRKADCRTPVCPRSPAPARVSAGAVRGEGEREEIDKPRRPSLAPNGSAVKSEGVKAAPRPWISVLISGHVVTGLIDTGAQVSSVDVAVASRGEGEIRAASLGLVAVGNQGVSTVGEMDV</sequence>
<feature type="region of interest" description="Disordered" evidence="1">
    <location>
        <begin position="116"/>
        <end position="161"/>
    </location>
</feature>
<feature type="compositionally biased region" description="Polar residues" evidence="1">
    <location>
        <begin position="10"/>
        <end position="22"/>
    </location>
</feature>
<dbReference type="PROSITE" id="PS00141">
    <property type="entry name" value="ASP_PROTEASE"/>
    <property type="match status" value="1"/>
</dbReference>
<evidence type="ECO:0000256" key="1">
    <source>
        <dbReference type="SAM" id="MobiDB-lite"/>
    </source>
</evidence>
<dbReference type="SUPFAM" id="SSF50630">
    <property type="entry name" value="Acid proteases"/>
    <property type="match status" value="1"/>
</dbReference>